<dbReference type="SMART" id="SM00463">
    <property type="entry name" value="SMR"/>
    <property type="match status" value="1"/>
</dbReference>
<evidence type="ECO:0000313" key="4">
    <source>
        <dbReference type="Proteomes" id="UP001358614"/>
    </source>
</evidence>
<feature type="compositionally biased region" description="Low complexity" evidence="1">
    <location>
        <begin position="244"/>
        <end position="260"/>
    </location>
</feature>
<dbReference type="PANTHER" id="PTHR46535">
    <property type="entry name" value="NEDD4-BINDING PROTEIN 2"/>
    <property type="match status" value="1"/>
</dbReference>
<dbReference type="EMBL" id="CP144089">
    <property type="protein sequence ID" value="WWD04945.1"/>
    <property type="molecule type" value="Genomic_DNA"/>
</dbReference>
<feature type="compositionally biased region" description="Basic and acidic residues" evidence="1">
    <location>
        <begin position="513"/>
        <end position="524"/>
    </location>
</feature>
<proteinExistence type="predicted"/>
<dbReference type="RefSeq" id="XP_066082912.1">
    <property type="nucleotide sequence ID" value="XM_066226815.1"/>
</dbReference>
<feature type="region of interest" description="Disordered" evidence="1">
    <location>
        <begin position="65"/>
        <end position="121"/>
    </location>
</feature>
<feature type="compositionally biased region" description="Acidic residues" evidence="1">
    <location>
        <begin position="183"/>
        <end position="193"/>
    </location>
</feature>
<evidence type="ECO:0000313" key="3">
    <source>
        <dbReference type="EMBL" id="WWD04945.1"/>
    </source>
</evidence>
<feature type="region of interest" description="Disordered" evidence="1">
    <location>
        <begin position="488"/>
        <end position="524"/>
    </location>
</feature>
<dbReference type="InterPro" id="IPR052772">
    <property type="entry name" value="Endo/PolyKinase_Domain-Protein"/>
</dbReference>
<sequence>MKTEEHIDPGSLAAVLAADYPLIDPPLILAILSDYSSSELQSKLPEIKDQLGILEATLVPDPDIPSEFAESWAGTDSTSQSGIDDLSNRLSSLNTTNTNGNGSTSTSATTGSESDGTEEYGDEVDLLKSLFPLTPELELSSVLHSYPILQDAIDHLLSLELIRHVEEGHWPEDEQDVKVLSEPEPESAVEEWETTQSKKSKARSKSKSKSKPSSRASSKPPSIESSPIVTSTPKFDNIAFSLPSGSHSRSSTNGSSISGSNPVSTKKSKKKKDTITIPLVDTLQRKPTPTPSARSRTSTAPNSRSSSPSRFEFRSVPANNPWHTVTSLSSYLSDLLSQPSTHFSSYLHSPNYNSTYSAVLASLAKLPAHPTKTDSSSRMILEDIYASMFEDREEGLMKRDLEICVHAAGEDIATVMDLMDLLKDISDWSSDDHHRNNDGFFDPTDQPDYKINTDSKPLPSTSKPQTVTLNLPPVQAIDMARSTSVTSTISNKSVDEIPHPPSKSGLGLPGKMTRPEKKVRPTKVKEQPLFGGAIREAKIREVPGSKTSLSSLNSPMVLDAHEIFSPIGSAPSSPKLGNRQLGGSGKQVHPQNWRTVTNSTPHSRSPSQSASSRPERKITYEECMANAQLERVRRETVIRAAGRNFRPNVNGVAGGGRAVKGVIAGHYASQAMEAAKRARDWELKAARLRVNSQLQTQLQPQISNTHTASHGYIERGRGGGVGGRNQSIDLHNLTISEALTIVNEQLDQWWKVEKERRLERWKITEQGRFIIITGVGRHSVNNKGVLGPAVSSDLERKGWKVDRGDSERGYLVVRGR</sequence>
<dbReference type="InterPro" id="IPR036063">
    <property type="entry name" value="Smr_dom_sf"/>
</dbReference>
<reference evidence="3 4" key="1">
    <citation type="submission" date="2024-01" db="EMBL/GenBank/DDBJ databases">
        <title>Comparative genomics of Cryptococcus and Kwoniella reveals pathogenesis evolution and contrasting modes of karyotype evolution via chromosome fusion or intercentromeric recombination.</title>
        <authorList>
            <person name="Coelho M.A."/>
            <person name="David-Palma M."/>
            <person name="Shea T."/>
            <person name="Bowers K."/>
            <person name="McGinley-Smith S."/>
            <person name="Mohammad A.W."/>
            <person name="Gnirke A."/>
            <person name="Yurkov A.M."/>
            <person name="Nowrousian M."/>
            <person name="Sun S."/>
            <person name="Cuomo C.A."/>
            <person name="Heitman J."/>
        </authorList>
    </citation>
    <scope>NUCLEOTIDE SEQUENCE [LARGE SCALE GENOMIC DNA]</scope>
    <source>
        <strain evidence="3 4">PYCC6329</strain>
    </source>
</reference>
<evidence type="ECO:0000256" key="1">
    <source>
        <dbReference type="SAM" id="MobiDB-lite"/>
    </source>
</evidence>
<dbReference type="Gene3D" id="3.30.1370.110">
    <property type="match status" value="1"/>
</dbReference>
<feature type="domain" description="Smr" evidence="2">
    <location>
        <begin position="728"/>
        <end position="816"/>
    </location>
</feature>
<evidence type="ECO:0000259" key="2">
    <source>
        <dbReference type="PROSITE" id="PS50828"/>
    </source>
</evidence>
<organism evidence="3 4">
    <name type="scientific">Kwoniella europaea PYCC6329</name>
    <dbReference type="NCBI Taxonomy" id="1423913"/>
    <lineage>
        <taxon>Eukaryota</taxon>
        <taxon>Fungi</taxon>
        <taxon>Dikarya</taxon>
        <taxon>Basidiomycota</taxon>
        <taxon>Agaricomycotina</taxon>
        <taxon>Tremellomycetes</taxon>
        <taxon>Tremellales</taxon>
        <taxon>Cryptococcaceae</taxon>
        <taxon>Kwoniella</taxon>
    </lineage>
</organism>
<feature type="region of interest" description="Disordered" evidence="1">
    <location>
        <begin position="569"/>
        <end position="618"/>
    </location>
</feature>
<feature type="compositionally biased region" description="Basic residues" evidence="1">
    <location>
        <begin position="198"/>
        <end position="212"/>
    </location>
</feature>
<dbReference type="GO" id="GO:0005634">
    <property type="term" value="C:nucleus"/>
    <property type="evidence" value="ECO:0007669"/>
    <property type="project" value="TreeGrafter"/>
</dbReference>
<gene>
    <name evidence="3" type="ORF">V865_003016</name>
</gene>
<name>A0AAX4KHI1_9TREE</name>
<feature type="compositionally biased region" description="Low complexity" evidence="1">
    <location>
        <begin position="599"/>
        <end position="612"/>
    </location>
</feature>
<dbReference type="PROSITE" id="PS50828">
    <property type="entry name" value="SMR"/>
    <property type="match status" value="1"/>
</dbReference>
<dbReference type="SUPFAM" id="SSF160443">
    <property type="entry name" value="SMR domain-like"/>
    <property type="match status" value="1"/>
</dbReference>
<feature type="compositionally biased region" description="Low complexity" evidence="1">
    <location>
        <begin position="291"/>
        <end position="310"/>
    </location>
</feature>
<feature type="compositionally biased region" description="Low complexity" evidence="1">
    <location>
        <begin position="213"/>
        <end position="228"/>
    </location>
</feature>
<dbReference type="InterPro" id="IPR002625">
    <property type="entry name" value="Smr_dom"/>
</dbReference>
<feature type="compositionally biased region" description="Basic and acidic residues" evidence="1">
    <location>
        <begin position="172"/>
        <end position="181"/>
    </location>
</feature>
<dbReference type="AlphaFoldDB" id="A0AAX4KHI1"/>
<dbReference type="GeneID" id="91101820"/>
<feature type="compositionally biased region" description="Polar residues" evidence="1">
    <location>
        <begin position="589"/>
        <end position="598"/>
    </location>
</feature>
<feature type="region of interest" description="Disordered" evidence="1">
    <location>
        <begin position="172"/>
        <end position="316"/>
    </location>
</feature>
<accession>A0AAX4KHI1</accession>
<protein>
    <recommendedName>
        <fullName evidence="2">Smr domain-containing protein</fullName>
    </recommendedName>
</protein>
<dbReference type="KEGG" id="ker:91101820"/>
<feature type="compositionally biased region" description="Low complexity" evidence="1">
    <location>
        <begin position="84"/>
        <end position="114"/>
    </location>
</feature>
<dbReference type="GO" id="GO:0004519">
    <property type="term" value="F:endonuclease activity"/>
    <property type="evidence" value="ECO:0007669"/>
    <property type="project" value="TreeGrafter"/>
</dbReference>
<dbReference type="Proteomes" id="UP001358614">
    <property type="component" value="Chromosome 1"/>
</dbReference>
<dbReference type="PANTHER" id="PTHR46535:SF1">
    <property type="entry name" value="NEDD4-BINDING PROTEIN 2"/>
    <property type="match status" value="1"/>
</dbReference>
<keyword evidence="4" id="KW-1185">Reference proteome</keyword>